<dbReference type="Pfam" id="PF11667">
    <property type="entry name" value="DUF3267"/>
    <property type="match status" value="1"/>
</dbReference>
<proteinExistence type="predicted"/>
<protein>
    <submittedName>
        <fullName evidence="2">DUF3267 domain-containing protein</fullName>
    </submittedName>
</protein>
<keyword evidence="1" id="KW-1133">Transmembrane helix</keyword>
<evidence type="ECO:0000256" key="1">
    <source>
        <dbReference type="SAM" id="Phobius"/>
    </source>
</evidence>
<evidence type="ECO:0000313" key="3">
    <source>
        <dbReference type="Proteomes" id="UP000657006"/>
    </source>
</evidence>
<comment type="caution">
    <text evidence="2">The sequence shown here is derived from an EMBL/GenBank/DDBJ whole genome shotgun (WGS) entry which is preliminary data.</text>
</comment>
<reference evidence="2" key="1">
    <citation type="submission" date="2020-08" db="EMBL/GenBank/DDBJ databases">
        <title>Genome public.</title>
        <authorList>
            <person name="Liu C."/>
            <person name="Sun Q."/>
        </authorList>
    </citation>
    <scope>NUCLEOTIDE SEQUENCE</scope>
    <source>
        <strain evidence="2">NSJ-32</strain>
    </source>
</reference>
<feature type="transmembrane region" description="Helical" evidence="1">
    <location>
        <begin position="67"/>
        <end position="84"/>
    </location>
</feature>
<gene>
    <name evidence="2" type="ORF">H8730_00170</name>
</gene>
<feature type="transmembrane region" description="Helical" evidence="1">
    <location>
        <begin position="38"/>
        <end position="55"/>
    </location>
</feature>
<accession>A0A926DRF8</accession>
<dbReference type="RefSeq" id="WP_177716381.1">
    <property type="nucleotide sequence ID" value="NZ_JACRSQ010000001.1"/>
</dbReference>
<evidence type="ECO:0000313" key="2">
    <source>
        <dbReference type="EMBL" id="MBC8541964.1"/>
    </source>
</evidence>
<sequence>MAEIIWEGNQDWEKDFPDGQVPENAVKLKRPDDILKASLPYGIFPLIICFVCVFIKKNASDAFIFDLRFMPAGFIIGFLLIPIHEFLHAVCYPKNAKVYVGVCLKKVAAYAVSFCAISKSRYIAMSLAPMALGIIPLIIFIVCPLHWKAVLTICVVPAFMGMISPSPDYMDVIAVIKQVPKGAKIQASNEGLYWFK</sequence>
<dbReference type="Proteomes" id="UP000657006">
    <property type="component" value="Unassembled WGS sequence"/>
</dbReference>
<keyword evidence="1" id="KW-0812">Transmembrane</keyword>
<keyword evidence="1" id="KW-0472">Membrane</keyword>
<name>A0A926DRF8_9FIRM</name>
<organism evidence="2 3">
    <name type="scientific">Bianquea renquensis</name>
    <dbReference type="NCBI Taxonomy" id="2763661"/>
    <lineage>
        <taxon>Bacteria</taxon>
        <taxon>Bacillati</taxon>
        <taxon>Bacillota</taxon>
        <taxon>Clostridia</taxon>
        <taxon>Eubacteriales</taxon>
        <taxon>Bianqueaceae</taxon>
        <taxon>Bianquea</taxon>
    </lineage>
</organism>
<feature type="transmembrane region" description="Helical" evidence="1">
    <location>
        <begin position="96"/>
        <end position="117"/>
    </location>
</feature>
<feature type="transmembrane region" description="Helical" evidence="1">
    <location>
        <begin position="124"/>
        <end position="147"/>
    </location>
</feature>
<keyword evidence="3" id="KW-1185">Reference proteome</keyword>
<dbReference type="InterPro" id="IPR021683">
    <property type="entry name" value="DUF3267"/>
</dbReference>
<dbReference type="AlphaFoldDB" id="A0A926DRF8"/>
<dbReference type="EMBL" id="JACRSQ010000001">
    <property type="protein sequence ID" value="MBC8541964.1"/>
    <property type="molecule type" value="Genomic_DNA"/>
</dbReference>